<sequence>MHDENGMRASMMCDIAARSWVFEYIFSGIMIPLVARTVQFLRYYSVFNNSYVLKPTIKQIDPCSKVCTVTLHRFLQVQILQEILEIVSRVSQNAIVARRNMDTSPTLSIGGTRARAALLTTSGSGTGSTDRRVVFLASQPTVGSSHETKTWPHHWSPHTIVWDVCSQEFGKRRTREFSRVRSNSDFMVLDGTISAWGESNVYISNNVNSQFYHLIIWTHNHTDATTVINQMLRNDVHVFVKHITTAMLLLISVPPDIDYFYSEKCTLTKKFAVLSVDRDLKGLSQIRPYWYNRHYAAILSNLPTTTATASRVSALFSHRLISVLTIDLHPETRSCIMCRKVDRIRRLLTSVFLNVDTCRKLNSKKYIETIYEQINTYATRIVEDKCSRRSCIPTKQTEIKSVVLINRTCDTMIKAEIGREKTVQKTVIIQLDVHCTSAEILHALAMGKVSVQHLHYCVQYFMRLPNFDPTRLQVTYGAKSTKNVKGIENHIKLILNYPTCNSIIKLDCFCRPSTLALPREQNVMTPVKIIVYMINQFSSEVLVVQHAAKYVLEDTNTHGITTLTRSEPSYLVLADYASSSKISTVEKQRLIPWKRRRSKQNERIPSVGQSERAKQRDKEGEKEFTETLEVGKEQLSHPCITDNLTEIKDFVQDGVEKLRIVVERSNCHETKDRENAAHGKLSSFGLAEIIKGDKVISANTEGIFSATENIVSSGGLRIRNIIQISIVRRRFGADEVITGNSYKSPEESPHSEHSRLRLVLEIDVIDLAGNVGIGLLNVAADEDIKPRTMAKGGRGKWSNHSINVRVCGILVKKRSHIFCPWQQVRKYLETLKTFGYRMLSYLFEMCEKQELGLGYSTEFANFANFSAPLYVHRQILTRRNSAIAVAKSCSLTSITPAEHVELHAIENRMCLEKLRIVAKLPFEPVLRSFVEKGTVTTFEERKQDCEVKGQPGTLLSNGRQTEVESGKLKAESRKGIDYAVNGTVPEAKLPLARWISKEYSNQYIRTKDIKFYYTWTVWAVPSNFKLTAGQNSEWIIEDLIRNQFDVIPRQSADTFASVAYGPQYHAQSSQLECNIVSVFTGNSLCSVLAFPTTKTSRQWQSENAINCHTMSQHSKLYHRLGVSCHLLLKGCVKFVEV</sequence>
<organism evidence="3 4">
    <name type="scientific">Melipona quadrifasciata</name>
    <dbReference type="NCBI Taxonomy" id="166423"/>
    <lineage>
        <taxon>Eukaryota</taxon>
        <taxon>Metazoa</taxon>
        <taxon>Ecdysozoa</taxon>
        <taxon>Arthropoda</taxon>
        <taxon>Hexapoda</taxon>
        <taxon>Insecta</taxon>
        <taxon>Pterygota</taxon>
        <taxon>Neoptera</taxon>
        <taxon>Endopterygota</taxon>
        <taxon>Hymenoptera</taxon>
        <taxon>Apocrita</taxon>
        <taxon>Aculeata</taxon>
        <taxon>Apoidea</taxon>
        <taxon>Anthophila</taxon>
        <taxon>Apidae</taxon>
        <taxon>Melipona</taxon>
    </lineage>
</organism>
<proteinExistence type="predicted"/>
<gene>
    <name evidence="3" type="ORF">WN51_13760</name>
</gene>
<keyword evidence="4" id="KW-1185">Reference proteome</keyword>
<protein>
    <submittedName>
        <fullName evidence="3">Uncharacterized protein</fullName>
    </submittedName>
</protein>
<feature type="transmembrane region" description="Helical" evidence="2">
    <location>
        <begin position="21"/>
        <end position="44"/>
    </location>
</feature>
<accession>A0A0N0U521</accession>
<keyword evidence="2" id="KW-0472">Membrane</keyword>
<dbReference type="AlphaFoldDB" id="A0A0N0U521"/>
<feature type="compositionally biased region" description="Basic and acidic residues" evidence="1">
    <location>
        <begin position="611"/>
        <end position="626"/>
    </location>
</feature>
<dbReference type="Proteomes" id="UP000053105">
    <property type="component" value="Unassembled WGS sequence"/>
</dbReference>
<dbReference type="EMBL" id="KQ435794">
    <property type="protein sequence ID" value="KOX73682.1"/>
    <property type="molecule type" value="Genomic_DNA"/>
</dbReference>
<evidence type="ECO:0000313" key="3">
    <source>
        <dbReference type="EMBL" id="KOX73682.1"/>
    </source>
</evidence>
<evidence type="ECO:0000313" key="4">
    <source>
        <dbReference type="Proteomes" id="UP000053105"/>
    </source>
</evidence>
<keyword evidence="2" id="KW-1133">Transmembrane helix</keyword>
<evidence type="ECO:0000256" key="2">
    <source>
        <dbReference type="SAM" id="Phobius"/>
    </source>
</evidence>
<reference evidence="3 4" key="1">
    <citation type="submission" date="2015-07" db="EMBL/GenBank/DDBJ databases">
        <title>The genome of Melipona quadrifasciata.</title>
        <authorList>
            <person name="Pan H."/>
            <person name="Kapheim K."/>
        </authorList>
    </citation>
    <scope>NUCLEOTIDE SEQUENCE [LARGE SCALE GENOMIC DNA]</scope>
    <source>
        <strain evidence="3">0111107301</strain>
        <tissue evidence="3">Whole body</tissue>
    </source>
</reference>
<name>A0A0N0U521_9HYME</name>
<evidence type="ECO:0000256" key="1">
    <source>
        <dbReference type="SAM" id="MobiDB-lite"/>
    </source>
</evidence>
<keyword evidence="2" id="KW-0812">Transmembrane</keyword>
<feature type="region of interest" description="Disordered" evidence="1">
    <location>
        <begin position="596"/>
        <end position="626"/>
    </location>
</feature>
<dbReference type="OrthoDB" id="7676607at2759"/>